<reference evidence="2 3" key="1">
    <citation type="submission" date="2020-02" db="EMBL/GenBank/DDBJ databases">
        <title>Nitrogenibacter mangrovi gen. nov., sp. nov. isolated from mangrove sediment, a denitrifying betaproteobacterium.</title>
        <authorList>
            <person name="Liao H."/>
            <person name="Tian Y."/>
        </authorList>
    </citation>
    <scope>NUCLEOTIDE SEQUENCE [LARGE SCALE GENOMIC DNA]</scope>
    <source>
        <strain evidence="2 3">M9-3-2</strain>
    </source>
</reference>
<dbReference type="SMART" id="SM00471">
    <property type="entry name" value="HDc"/>
    <property type="match status" value="1"/>
</dbReference>
<keyword evidence="3" id="KW-1185">Reference proteome</keyword>
<dbReference type="Pfam" id="PF13487">
    <property type="entry name" value="HD_5"/>
    <property type="match status" value="1"/>
</dbReference>
<dbReference type="PROSITE" id="PS51832">
    <property type="entry name" value="HD_GYP"/>
    <property type="match status" value="1"/>
</dbReference>
<dbReference type="RefSeq" id="WP_173763495.1">
    <property type="nucleotide sequence ID" value="NZ_CP048836.1"/>
</dbReference>
<gene>
    <name evidence="2" type="ORF">G3580_01000</name>
</gene>
<dbReference type="PANTHER" id="PTHR45228">
    <property type="entry name" value="CYCLIC DI-GMP PHOSPHODIESTERASE TM_0186-RELATED"/>
    <property type="match status" value="1"/>
</dbReference>
<dbReference type="InterPro" id="IPR052020">
    <property type="entry name" value="Cyclic_di-GMP/3'3'-cGAMP_PDE"/>
</dbReference>
<dbReference type="GO" id="GO:0008081">
    <property type="term" value="F:phosphoric diester hydrolase activity"/>
    <property type="evidence" value="ECO:0007669"/>
    <property type="project" value="UniProtKB-ARBA"/>
</dbReference>
<dbReference type="Gene3D" id="1.10.3210.10">
    <property type="entry name" value="Hypothetical protein af1432"/>
    <property type="match status" value="1"/>
</dbReference>
<proteinExistence type="predicted"/>
<dbReference type="SUPFAM" id="SSF109604">
    <property type="entry name" value="HD-domain/PDEase-like"/>
    <property type="match status" value="1"/>
</dbReference>
<dbReference type="Proteomes" id="UP000501991">
    <property type="component" value="Chromosome"/>
</dbReference>
<dbReference type="InterPro" id="IPR035965">
    <property type="entry name" value="PAS-like_dom_sf"/>
</dbReference>
<evidence type="ECO:0000259" key="1">
    <source>
        <dbReference type="PROSITE" id="PS51832"/>
    </source>
</evidence>
<dbReference type="CDD" id="cd00077">
    <property type="entry name" value="HDc"/>
    <property type="match status" value="1"/>
</dbReference>
<dbReference type="KEGG" id="azq:G3580_01000"/>
<protein>
    <submittedName>
        <fullName evidence="2">HD domain-containing protein</fullName>
    </submittedName>
</protein>
<accession>A0A6C1AYA1</accession>
<evidence type="ECO:0000313" key="3">
    <source>
        <dbReference type="Proteomes" id="UP000501991"/>
    </source>
</evidence>
<dbReference type="EMBL" id="CP048836">
    <property type="protein sequence ID" value="QID16326.1"/>
    <property type="molecule type" value="Genomic_DNA"/>
</dbReference>
<dbReference type="SUPFAM" id="SSF55785">
    <property type="entry name" value="PYP-like sensor domain (PAS domain)"/>
    <property type="match status" value="1"/>
</dbReference>
<dbReference type="Gene3D" id="3.30.450.20">
    <property type="entry name" value="PAS domain"/>
    <property type="match status" value="1"/>
</dbReference>
<organism evidence="2 3">
    <name type="scientific">Nitrogeniibacter mangrovi</name>
    <dbReference type="NCBI Taxonomy" id="2016596"/>
    <lineage>
        <taxon>Bacteria</taxon>
        <taxon>Pseudomonadati</taxon>
        <taxon>Pseudomonadota</taxon>
        <taxon>Betaproteobacteria</taxon>
        <taxon>Rhodocyclales</taxon>
        <taxon>Zoogloeaceae</taxon>
        <taxon>Nitrogeniibacter</taxon>
    </lineage>
</organism>
<evidence type="ECO:0000313" key="2">
    <source>
        <dbReference type="EMBL" id="QID16326.1"/>
    </source>
</evidence>
<dbReference type="AlphaFoldDB" id="A0A6C1AYA1"/>
<dbReference type="InterPro" id="IPR037522">
    <property type="entry name" value="HD_GYP_dom"/>
</dbReference>
<feature type="domain" description="HD-GYP" evidence="1">
    <location>
        <begin position="179"/>
        <end position="369"/>
    </location>
</feature>
<sequence length="369" mass="39670">MLLYDFGARMAVNGTVVMDAIIDTPTLVRSGVVGASDQPLIDGLLAQIAVVDHGGEIVAVNRAWREFALANGGSPDKFGIGCNYLEILAAVVACGDDASADQDLAYATLAAAGLRAVLDGRNPRFRMEYPCDTATERRWFMLTITPVAAPQGLGAIVAHEELTALRLARDENLRHAAQLNKAFTDMVEAVALFVEKRDPYTAGHQQQVSALCDVIGQGMGLDEDRRQGLVLGASIHDIGKISVPAEILTRPGRLSDPEMAIIRTHPETGFEILHGICFPWPLADMIRQHHERLDGSGYPFGLTGDAICLEARIIAVADVFDAISSHRPYRPAHGHEAALAELSAGRGSRYDASVVDAFMASWQAGRLPV</sequence>
<dbReference type="InterPro" id="IPR003607">
    <property type="entry name" value="HD/PDEase_dom"/>
</dbReference>
<name>A0A6C1AYA1_9RHOO</name>